<dbReference type="GeneTree" id="ENSGT00940000178345"/>
<evidence type="ECO:0000256" key="2">
    <source>
        <dbReference type="ARBA" id="ARBA00004300"/>
    </source>
</evidence>
<protein>
    <recommendedName>
        <fullName evidence="4">Centrosomal protein kizuna</fullName>
    </recommendedName>
    <alternativeName>
        <fullName evidence="9">Polo-like kinase 1 substrate 1</fullName>
    </alternativeName>
</protein>
<dbReference type="InterPro" id="IPR026742">
    <property type="entry name" value="Centrosomal_kizuma"/>
</dbReference>
<keyword evidence="7" id="KW-0966">Cell projection</keyword>
<evidence type="ECO:0000256" key="3">
    <source>
        <dbReference type="ARBA" id="ARBA00010767"/>
    </source>
</evidence>
<evidence type="ECO:0000313" key="11">
    <source>
        <dbReference type="Proteomes" id="UP000261580"/>
    </source>
</evidence>
<evidence type="ECO:0000256" key="4">
    <source>
        <dbReference type="ARBA" id="ARBA00013872"/>
    </source>
</evidence>
<dbReference type="PANTHER" id="PTHR16299:SF2">
    <property type="entry name" value="CENTROSOMAL PROTEIN KIZUNA"/>
    <property type="match status" value="1"/>
</dbReference>
<dbReference type="GO" id="GO:0007051">
    <property type="term" value="P:spindle organization"/>
    <property type="evidence" value="ECO:0007669"/>
    <property type="project" value="InterPro"/>
</dbReference>
<name>A0A3Q4GSB5_NEOBR</name>
<accession>A0A3Q4GSB5</accession>
<comment type="similarity">
    <text evidence="3">Belongs to the kizuna family.</text>
</comment>
<evidence type="ECO:0000256" key="7">
    <source>
        <dbReference type="ARBA" id="ARBA00023273"/>
    </source>
</evidence>
<dbReference type="PANTHER" id="PTHR16299">
    <property type="entry name" value="CENTROSOMAL PROTEIN KIZUNA"/>
    <property type="match status" value="1"/>
</dbReference>
<dbReference type="Proteomes" id="UP000261580">
    <property type="component" value="Unassembled WGS sequence"/>
</dbReference>
<keyword evidence="6" id="KW-0206">Cytoskeleton</keyword>
<evidence type="ECO:0000256" key="1">
    <source>
        <dbReference type="ARBA" id="ARBA00004120"/>
    </source>
</evidence>
<proteinExistence type="inferred from homology"/>
<evidence type="ECO:0000256" key="8">
    <source>
        <dbReference type="ARBA" id="ARBA00024919"/>
    </source>
</evidence>
<dbReference type="STRING" id="32507.ENSNBRP00000011971"/>
<sequence>MLADKSDGLAIISPGNHGGAGAVFVGNTVYVRSVCREKRRLELERELFAYSRSDKRALQIKCSKLRSYLKEICDREARAKMRNLELLRDVECIEISMKEYSPDHAPLQQQKVEHTRSVSLSHTHTFAQVHLFSGVAFVIMESY</sequence>
<dbReference type="Bgee" id="ENSNBRG00000009334">
    <property type="expression patterns" value="Expressed in testis and 4 other cell types or tissues"/>
</dbReference>
<evidence type="ECO:0000256" key="9">
    <source>
        <dbReference type="ARBA" id="ARBA00031153"/>
    </source>
</evidence>
<comment type="function">
    <text evidence="8">Centrosomal protein required for establishing a robust mitotic centrosome architecture that can endure the forces that converge on the centrosomes during spindle formation. Required for stabilizing the expanded pericentriolar material around the centriole.</text>
</comment>
<dbReference type="OMA" id="FVIMESY"/>
<dbReference type="Ensembl" id="ENSNBRT00000012309.1">
    <property type="protein sequence ID" value="ENSNBRP00000011971.1"/>
    <property type="gene ID" value="ENSNBRG00000009334.1"/>
</dbReference>
<organism evidence="10 11">
    <name type="scientific">Neolamprologus brichardi</name>
    <name type="common">Fairy cichlid</name>
    <name type="synonym">Lamprologus brichardi</name>
    <dbReference type="NCBI Taxonomy" id="32507"/>
    <lineage>
        <taxon>Eukaryota</taxon>
        <taxon>Metazoa</taxon>
        <taxon>Chordata</taxon>
        <taxon>Craniata</taxon>
        <taxon>Vertebrata</taxon>
        <taxon>Euteleostomi</taxon>
        <taxon>Actinopterygii</taxon>
        <taxon>Neopterygii</taxon>
        <taxon>Teleostei</taxon>
        <taxon>Neoteleostei</taxon>
        <taxon>Acanthomorphata</taxon>
        <taxon>Ovalentaria</taxon>
        <taxon>Cichlomorphae</taxon>
        <taxon>Cichliformes</taxon>
        <taxon>Cichlidae</taxon>
        <taxon>African cichlids</taxon>
        <taxon>Pseudocrenilabrinae</taxon>
        <taxon>Lamprologini</taxon>
        <taxon>Neolamprologus</taxon>
    </lineage>
</organism>
<reference evidence="10" key="1">
    <citation type="submission" date="2025-08" db="UniProtKB">
        <authorList>
            <consortium name="Ensembl"/>
        </authorList>
    </citation>
    <scope>IDENTIFICATION</scope>
</reference>
<dbReference type="GO" id="GO:0005813">
    <property type="term" value="C:centrosome"/>
    <property type="evidence" value="ECO:0007669"/>
    <property type="project" value="UniProtKB-SubCell"/>
</dbReference>
<evidence type="ECO:0000256" key="6">
    <source>
        <dbReference type="ARBA" id="ARBA00023212"/>
    </source>
</evidence>
<reference evidence="10" key="2">
    <citation type="submission" date="2025-09" db="UniProtKB">
        <authorList>
            <consortium name="Ensembl"/>
        </authorList>
    </citation>
    <scope>IDENTIFICATION</scope>
</reference>
<comment type="subcellular location">
    <subcellularLocation>
        <location evidence="1">Cytoplasm</location>
        <location evidence="1">Cytoskeleton</location>
        <location evidence="1">Cilium basal body</location>
    </subcellularLocation>
    <subcellularLocation>
        <location evidence="2">Cytoplasm</location>
        <location evidence="2">Cytoskeleton</location>
        <location evidence="2">Microtubule organizing center</location>
        <location evidence="2">Centrosome</location>
    </subcellularLocation>
</comment>
<keyword evidence="5" id="KW-0963">Cytoplasm</keyword>
<keyword evidence="11" id="KW-1185">Reference proteome</keyword>
<dbReference type="AlphaFoldDB" id="A0A3Q4GSB5"/>
<evidence type="ECO:0000256" key="5">
    <source>
        <dbReference type="ARBA" id="ARBA00022490"/>
    </source>
</evidence>
<evidence type="ECO:0000313" key="10">
    <source>
        <dbReference type="Ensembl" id="ENSNBRP00000011971.1"/>
    </source>
</evidence>